<evidence type="ECO:0000259" key="3">
    <source>
        <dbReference type="PROSITE" id="PS50127"/>
    </source>
</evidence>
<dbReference type="AlphaFoldDB" id="A0A3R7M496"/>
<accession>A0A3R7M496</accession>
<evidence type="ECO:0000313" key="4">
    <source>
        <dbReference type="EMBL" id="RLM02002.1"/>
    </source>
</evidence>
<comment type="caution">
    <text evidence="4">The sequence shown here is derived from an EMBL/GenBank/DDBJ whole genome shotgun (WGS) entry which is preliminary data.</text>
</comment>
<feature type="domain" description="UBC core" evidence="3">
    <location>
        <begin position="310"/>
        <end position="462"/>
    </location>
</feature>
<dbReference type="PANTHER" id="PTHR24067">
    <property type="entry name" value="UBIQUITIN-CONJUGATING ENZYME E2"/>
    <property type="match status" value="1"/>
</dbReference>
<dbReference type="Gene3D" id="3.10.110.10">
    <property type="entry name" value="Ubiquitin Conjugating Enzyme"/>
    <property type="match status" value="2"/>
</dbReference>
<dbReference type="EMBL" id="NIDN02000001">
    <property type="protein sequence ID" value="RLM02002.1"/>
    <property type="molecule type" value="Genomic_DNA"/>
</dbReference>
<dbReference type="PROSITE" id="PS50127">
    <property type="entry name" value="UBC_2"/>
    <property type="match status" value="2"/>
</dbReference>
<dbReference type="InterPro" id="IPR000608">
    <property type="entry name" value="UBC"/>
</dbReference>
<dbReference type="FunFam" id="3.10.110.10:FF:000103">
    <property type="entry name" value="Ubiquitin conjugating enzyme, putative"/>
    <property type="match status" value="1"/>
</dbReference>
<dbReference type="Proteomes" id="UP000215289">
    <property type="component" value="Unassembled WGS sequence"/>
</dbReference>
<sequence length="462" mass="53116">MSDQSILRITREIKHIQNNADLSLAVAYKDSDIRNVTAIVLGTPGTPYQFGLFEFSISFGKGRDAGRFVTICPESQTAYIISDYPATPPIVQITTTNGGRCRFGPNLYAGGKVCLTWGGQRGEEWSSAQGLESILISIQSLMSNNPYENEPGYQGAHAPEDQENSKAYIEKIRHETLRIAVIQPLESSLGIQLDGTDKPSESKNVGEDDEGDDSFDDEDGTFFEPFADLRKRRFLWYFDSYMQAIKEAEPCVRRRQRFENMPFESSDNCMRGHFNYPELRRRLIRVKEAILKETRNWPIEGLEAKNQEASLAVSLQSQYEQIVEDFKHRHNFTVDLRLVHGNPFLWELIYFGRPMTQLDGGVFKIKIYLSPRFPEEQPRVVVEPELFHYRVSKDGTLCYFPKRTEEMRHHIEAIVEALEEESAPYDPRTTVNPEASKLFWGSPEERKNYNRALRRSVQKSVE</sequence>
<reference evidence="4 5" key="1">
    <citation type="submission" date="2018-08" db="EMBL/GenBank/DDBJ databases">
        <title>Draft genome sequences of two Aspergillus turcosus clinical strains isolated from bronchoalveolar lavage fluid: one azole-susceptible and the other azole-resistant.</title>
        <authorList>
            <person name="Parent-Michaud M."/>
            <person name="Dufresne P.J."/>
            <person name="Fournier E."/>
            <person name="Martineau C."/>
            <person name="Moreira S."/>
            <person name="Perkins V."/>
            <person name="De Repentigny L."/>
            <person name="Dufresne S.F."/>
        </authorList>
    </citation>
    <scope>NUCLEOTIDE SEQUENCE [LARGE SCALE GENOMIC DNA]</scope>
    <source>
        <strain evidence="4">HMR AF 1038</strain>
    </source>
</reference>
<feature type="compositionally biased region" description="Basic and acidic residues" evidence="2">
    <location>
        <begin position="195"/>
        <end position="206"/>
    </location>
</feature>
<feature type="domain" description="UBC core" evidence="3">
    <location>
        <begin position="4"/>
        <end position="181"/>
    </location>
</feature>
<proteinExistence type="predicted"/>
<feature type="region of interest" description="Disordered" evidence="2">
    <location>
        <begin position="191"/>
        <end position="219"/>
    </location>
</feature>
<evidence type="ECO:0000256" key="2">
    <source>
        <dbReference type="SAM" id="MobiDB-lite"/>
    </source>
</evidence>
<protein>
    <recommendedName>
        <fullName evidence="3">UBC core domain-containing protein</fullName>
    </recommendedName>
</protein>
<dbReference type="STRING" id="1245748.A0A3R7M496"/>
<dbReference type="SUPFAM" id="SSF54495">
    <property type="entry name" value="UBC-like"/>
    <property type="match status" value="2"/>
</dbReference>
<dbReference type="Pfam" id="PF00179">
    <property type="entry name" value="UQ_con"/>
    <property type="match status" value="2"/>
</dbReference>
<organism evidence="4 5">
    <name type="scientific">Aspergillus turcosus</name>
    <dbReference type="NCBI Taxonomy" id="1245748"/>
    <lineage>
        <taxon>Eukaryota</taxon>
        <taxon>Fungi</taxon>
        <taxon>Dikarya</taxon>
        <taxon>Ascomycota</taxon>
        <taxon>Pezizomycotina</taxon>
        <taxon>Eurotiomycetes</taxon>
        <taxon>Eurotiomycetidae</taxon>
        <taxon>Eurotiales</taxon>
        <taxon>Aspergillaceae</taxon>
        <taxon>Aspergillus</taxon>
        <taxon>Aspergillus subgen. Fumigati</taxon>
    </lineage>
</organism>
<name>A0A3R7M496_9EURO</name>
<keyword evidence="5" id="KW-1185">Reference proteome</keyword>
<evidence type="ECO:0000256" key="1">
    <source>
        <dbReference type="ARBA" id="ARBA00022786"/>
    </source>
</evidence>
<dbReference type="InterPro" id="IPR016135">
    <property type="entry name" value="UBQ-conjugating_enzyme/RWD"/>
</dbReference>
<dbReference type="CDD" id="cd00195">
    <property type="entry name" value="UBCc_UEV"/>
    <property type="match status" value="1"/>
</dbReference>
<dbReference type="SMART" id="SM00212">
    <property type="entry name" value="UBCc"/>
    <property type="match status" value="1"/>
</dbReference>
<feature type="compositionally biased region" description="Acidic residues" evidence="2">
    <location>
        <begin position="207"/>
        <end position="219"/>
    </location>
</feature>
<evidence type="ECO:0000313" key="5">
    <source>
        <dbReference type="Proteomes" id="UP000215289"/>
    </source>
</evidence>
<dbReference type="InterPro" id="IPR050113">
    <property type="entry name" value="Ub_conjugating_enzyme"/>
</dbReference>
<gene>
    <name evidence="4" type="ORF">CFD26_109093</name>
</gene>
<dbReference type="OrthoDB" id="1926878at2759"/>
<dbReference type="CDD" id="cd23809">
    <property type="entry name" value="UBCc_UBE2Z"/>
    <property type="match status" value="1"/>
</dbReference>
<keyword evidence="1" id="KW-0833">Ubl conjugation pathway</keyword>